<proteinExistence type="predicted"/>
<name>A0A146F2N0_ASPKA</name>
<evidence type="ECO:0000256" key="1">
    <source>
        <dbReference type="SAM" id="MobiDB-lite"/>
    </source>
</evidence>
<reference evidence="3" key="2">
    <citation type="submission" date="2016-02" db="EMBL/GenBank/DDBJ databases">
        <title>Genome sequencing of Aspergillus luchuensis NBRC 4314.</title>
        <authorList>
            <person name="Yamada O."/>
        </authorList>
    </citation>
    <scope>NUCLEOTIDE SEQUENCE [LARGE SCALE GENOMIC DNA]</scope>
    <source>
        <strain evidence="3">RIB 2604</strain>
    </source>
</reference>
<dbReference type="AlphaFoldDB" id="A0A146F2N0"/>
<reference evidence="2 3" key="1">
    <citation type="journal article" date="2016" name="DNA Res.">
        <title>Genome sequence of Aspergillus luchuensis NBRC 4314.</title>
        <authorList>
            <person name="Yamada O."/>
            <person name="Machida M."/>
            <person name="Hosoyama A."/>
            <person name="Goto M."/>
            <person name="Takahashi T."/>
            <person name="Futagami T."/>
            <person name="Yamagata Y."/>
            <person name="Takeuchi M."/>
            <person name="Kobayashi T."/>
            <person name="Koike H."/>
            <person name="Abe K."/>
            <person name="Asai K."/>
            <person name="Arita M."/>
            <person name="Fujita N."/>
            <person name="Fukuda K."/>
            <person name="Higa K."/>
            <person name="Horikawa H."/>
            <person name="Ishikawa T."/>
            <person name="Jinno K."/>
            <person name="Kato Y."/>
            <person name="Kirimura K."/>
            <person name="Mizutani O."/>
            <person name="Nakasone K."/>
            <person name="Sano M."/>
            <person name="Shiraishi Y."/>
            <person name="Tsukahara M."/>
            <person name="Gomi K."/>
        </authorList>
    </citation>
    <scope>NUCLEOTIDE SEQUENCE [LARGE SCALE GENOMIC DNA]</scope>
    <source>
        <strain evidence="2 3">RIB 2604</strain>
    </source>
</reference>
<feature type="region of interest" description="Disordered" evidence="1">
    <location>
        <begin position="13"/>
        <end position="50"/>
    </location>
</feature>
<sequence>MTGTPHSWVVLIEGGSANGKSAATRGPKSRDNAGRVRPAHRNEPNRDLSN</sequence>
<evidence type="ECO:0000313" key="3">
    <source>
        <dbReference type="Proteomes" id="UP000075230"/>
    </source>
</evidence>
<protein>
    <submittedName>
        <fullName evidence="2">Uncharacterized protein</fullName>
    </submittedName>
</protein>
<organism evidence="2 3">
    <name type="scientific">Aspergillus kawachii</name>
    <name type="common">White koji mold</name>
    <name type="synonym">Aspergillus awamori var. kawachi</name>
    <dbReference type="NCBI Taxonomy" id="1069201"/>
    <lineage>
        <taxon>Eukaryota</taxon>
        <taxon>Fungi</taxon>
        <taxon>Dikarya</taxon>
        <taxon>Ascomycota</taxon>
        <taxon>Pezizomycotina</taxon>
        <taxon>Eurotiomycetes</taxon>
        <taxon>Eurotiomycetidae</taxon>
        <taxon>Eurotiales</taxon>
        <taxon>Aspergillaceae</taxon>
        <taxon>Aspergillus</taxon>
        <taxon>Aspergillus subgen. Circumdati</taxon>
    </lineage>
</organism>
<accession>A0A146F2N0</accession>
<evidence type="ECO:0000313" key="2">
    <source>
        <dbReference type="EMBL" id="GAT20410.1"/>
    </source>
</evidence>
<comment type="caution">
    <text evidence="2">The sequence shown here is derived from an EMBL/GenBank/DDBJ whole genome shotgun (WGS) entry which is preliminary data.</text>
</comment>
<gene>
    <name evidence="2" type="ORF">RIB2604_00700920</name>
</gene>
<dbReference type="Proteomes" id="UP000075230">
    <property type="component" value="Unassembled WGS sequence"/>
</dbReference>
<feature type="compositionally biased region" description="Basic and acidic residues" evidence="1">
    <location>
        <begin position="28"/>
        <end position="50"/>
    </location>
</feature>
<dbReference type="EMBL" id="BCWF01000007">
    <property type="protein sequence ID" value="GAT20410.1"/>
    <property type="molecule type" value="Genomic_DNA"/>
</dbReference>